<feature type="compositionally biased region" description="Low complexity" evidence="1">
    <location>
        <begin position="603"/>
        <end position="626"/>
    </location>
</feature>
<feature type="compositionally biased region" description="Basic and acidic residues" evidence="1">
    <location>
        <begin position="135"/>
        <end position="144"/>
    </location>
</feature>
<feature type="compositionally biased region" description="Polar residues" evidence="1">
    <location>
        <begin position="304"/>
        <end position="325"/>
    </location>
</feature>
<dbReference type="OrthoDB" id="3931723at2759"/>
<proteinExistence type="predicted"/>
<feature type="compositionally biased region" description="Acidic residues" evidence="1">
    <location>
        <begin position="424"/>
        <end position="434"/>
    </location>
</feature>
<feature type="compositionally biased region" description="Basic and acidic residues" evidence="1">
    <location>
        <begin position="508"/>
        <end position="534"/>
    </location>
</feature>
<feature type="compositionally biased region" description="Acidic residues" evidence="1">
    <location>
        <begin position="118"/>
        <end position="134"/>
    </location>
</feature>
<feature type="region of interest" description="Disordered" evidence="1">
    <location>
        <begin position="103"/>
        <end position="231"/>
    </location>
</feature>
<feature type="region of interest" description="Disordered" evidence="1">
    <location>
        <begin position="292"/>
        <end position="540"/>
    </location>
</feature>
<accession>A0A074YVE9</accession>
<gene>
    <name evidence="2" type="ORF">AUEXF2481DRAFT_74</name>
</gene>
<organism evidence="2 3">
    <name type="scientific">Aureobasidium subglaciale (strain EXF-2481)</name>
    <name type="common">Aureobasidium pullulans var. subglaciale</name>
    <dbReference type="NCBI Taxonomy" id="1043005"/>
    <lineage>
        <taxon>Eukaryota</taxon>
        <taxon>Fungi</taxon>
        <taxon>Dikarya</taxon>
        <taxon>Ascomycota</taxon>
        <taxon>Pezizomycotina</taxon>
        <taxon>Dothideomycetes</taxon>
        <taxon>Dothideomycetidae</taxon>
        <taxon>Dothideales</taxon>
        <taxon>Saccotheciaceae</taxon>
        <taxon>Aureobasidium</taxon>
    </lineage>
</organism>
<protein>
    <recommendedName>
        <fullName evidence="4">Myb-like domain-containing protein</fullName>
    </recommendedName>
</protein>
<feature type="compositionally biased region" description="Acidic residues" evidence="1">
    <location>
        <begin position="176"/>
        <end position="195"/>
    </location>
</feature>
<feature type="compositionally biased region" description="Low complexity" evidence="1">
    <location>
        <begin position="399"/>
        <end position="416"/>
    </location>
</feature>
<feature type="region of interest" description="Disordered" evidence="1">
    <location>
        <begin position="558"/>
        <end position="645"/>
    </location>
</feature>
<evidence type="ECO:0000256" key="1">
    <source>
        <dbReference type="SAM" id="MobiDB-lite"/>
    </source>
</evidence>
<name>A0A074YVE9_AURSE</name>
<evidence type="ECO:0008006" key="4">
    <source>
        <dbReference type="Google" id="ProtNLM"/>
    </source>
</evidence>
<keyword evidence="3" id="KW-1185">Reference proteome</keyword>
<dbReference type="Proteomes" id="UP000030641">
    <property type="component" value="Unassembled WGS sequence"/>
</dbReference>
<dbReference type="InParanoid" id="A0A074YVE9"/>
<dbReference type="AlphaFoldDB" id="A0A074YVE9"/>
<feature type="compositionally biased region" description="Polar residues" evidence="1">
    <location>
        <begin position="369"/>
        <end position="396"/>
    </location>
</feature>
<feature type="compositionally biased region" description="Basic and acidic residues" evidence="1">
    <location>
        <begin position="558"/>
        <end position="572"/>
    </location>
</feature>
<evidence type="ECO:0000313" key="2">
    <source>
        <dbReference type="EMBL" id="KER00110.1"/>
    </source>
</evidence>
<dbReference type="RefSeq" id="XP_013348568.1">
    <property type="nucleotide sequence ID" value="XM_013493114.1"/>
</dbReference>
<dbReference type="HOGENOM" id="CLU_484810_0_0_1"/>
<dbReference type="GeneID" id="25371210"/>
<sequence length="679" mass="73631">MSFNNSNNNINSNNNFQPALYSHVAVGFVCPLASPEGYVYNPNATWSPEWSGPASPDNVAIDEDDDPLSNYVYGGEACDPMDHPFDDGFDYWPSVRGTSIRSASAEPELSGMGHEPDASESEEEVSEEETESEDERPSRGEKRPALPPGVSAGSGNGVGEQASSAGVPLADAAQVQEEEDEDDGVEFEEVDDDDYAPVRPARREAAGQQSARVSAAPAPTISSRKASGWSDAEDLACIKAMKEVCTLERYAAVASTEKRFEVVAERMKQGGFNRSASGVKLQWNRRLRAISGFEDRGEKKHSASGLTTSALGTSKGTKSGTSAVTSLAPDSRRDSKRKAAVIISDDEEEEDYAYAPAPTSSRPAKRARTTSAAPSTQEVPSTQSRAYYDLSLTNVLSGPRSSRQRPAAAAAPTASTRQKRAITIEDEEDEDDFNPSEPKPKRQKQTSTAAPARRVAAPRKQPAQPATAPRMPSPSVPIPNSGKGSSSAAPSAMRKHRMSTFEPTNRWSKTDGRKLDKNNMADFQEYHNPKKYTERAVTPEAGPLNKAHWAGILKRRQNEVAAKKEAKARKEAEEAEEEDEDSIVSTASKANKSRELRRQRASTTTTTTTNNTAQQPRPRSQRQLSPIVEERENDSDGQSIIPAQGEVAAQLAADEEMARKLQAELNGGVSRSRRVRGFN</sequence>
<feature type="compositionally biased region" description="Low complexity" evidence="1">
    <location>
        <begin position="448"/>
        <end position="470"/>
    </location>
</feature>
<dbReference type="EMBL" id="KL584749">
    <property type="protein sequence ID" value="KER00110.1"/>
    <property type="molecule type" value="Genomic_DNA"/>
</dbReference>
<feature type="compositionally biased region" description="Acidic residues" evidence="1">
    <location>
        <begin position="573"/>
        <end position="582"/>
    </location>
</feature>
<evidence type="ECO:0000313" key="3">
    <source>
        <dbReference type="Proteomes" id="UP000030641"/>
    </source>
</evidence>
<reference evidence="2 3" key="1">
    <citation type="journal article" date="2014" name="BMC Genomics">
        <title>Genome sequencing of four Aureobasidium pullulans varieties: biotechnological potential, stress tolerance, and description of new species.</title>
        <authorList>
            <person name="Gostin Ar C."/>
            <person name="Ohm R.A."/>
            <person name="Kogej T."/>
            <person name="Sonjak S."/>
            <person name="Turk M."/>
            <person name="Zajc J."/>
            <person name="Zalar P."/>
            <person name="Grube M."/>
            <person name="Sun H."/>
            <person name="Han J."/>
            <person name="Sharma A."/>
            <person name="Chiniquy J."/>
            <person name="Ngan C.Y."/>
            <person name="Lipzen A."/>
            <person name="Barry K."/>
            <person name="Grigoriev I.V."/>
            <person name="Gunde-Cimerman N."/>
        </authorList>
    </citation>
    <scope>NUCLEOTIDE SEQUENCE [LARGE SCALE GENOMIC DNA]</scope>
    <source>
        <strain evidence="2 3">EXF-2481</strain>
    </source>
</reference>